<dbReference type="Proteomes" id="UP000183413">
    <property type="component" value="Unassembled WGS sequence"/>
</dbReference>
<dbReference type="eggNOG" id="COG1024">
    <property type="taxonomic scope" value="Bacteria"/>
</dbReference>
<evidence type="ECO:0000256" key="3">
    <source>
        <dbReference type="ARBA" id="ARBA00023709"/>
    </source>
</evidence>
<organism evidence="5 6">
    <name type="scientific">Actinomadura madurae</name>
    <dbReference type="NCBI Taxonomy" id="1993"/>
    <lineage>
        <taxon>Bacteria</taxon>
        <taxon>Bacillati</taxon>
        <taxon>Actinomycetota</taxon>
        <taxon>Actinomycetes</taxon>
        <taxon>Streptosporangiales</taxon>
        <taxon>Thermomonosporaceae</taxon>
        <taxon>Actinomadura</taxon>
    </lineage>
</organism>
<dbReference type="GO" id="GO:0006635">
    <property type="term" value="P:fatty acid beta-oxidation"/>
    <property type="evidence" value="ECO:0007669"/>
    <property type="project" value="TreeGrafter"/>
</dbReference>
<dbReference type="Pfam" id="PF00378">
    <property type="entry name" value="ECH_1"/>
    <property type="match status" value="1"/>
</dbReference>
<proteinExistence type="inferred from homology"/>
<dbReference type="PANTHER" id="PTHR11941:SF54">
    <property type="entry name" value="ENOYL-COA HYDRATASE, MITOCHONDRIAL"/>
    <property type="match status" value="1"/>
</dbReference>
<dbReference type="Gene3D" id="3.90.226.10">
    <property type="entry name" value="2-enoyl-CoA Hydratase, Chain A, domain 1"/>
    <property type="match status" value="1"/>
</dbReference>
<dbReference type="GO" id="GO:0004300">
    <property type="term" value="F:enoyl-CoA hydratase activity"/>
    <property type="evidence" value="ECO:0007669"/>
    <property type="project" value="UniProtKB-EC"/>
</dbReference>
<accession>A0A1I5NIZ6</accession>
<keyword evidence="2" id="KW-0456">Lyase</keyword>
<dbReference type="InParanoid" id="A0A1I5NIZ6"/>
<dbReference type="EMBL" id="FOVH01000012">
    <property type="protein sequence ID" value="SFP21773.1"/>
    <property type="molecule type" value="Genomic_DNA"/>
</dbReference>
<evidence type="ECO:0000256" key="1">
    <source>
        <dbReference type="ARBA" id="ARBA00005254"/>
    </source>
</evidence>
<dbReference type="STRING" id="1993.SAMN04489713_112180"/>
<reference evidence="5 6" key="1">
    <citation type="submission" date="2016-10" db="EMBL/GenBank/DDBJ databases">
        <authorList>
            <person name="de Groot N.N."/>
        </authorList>
    </citation>
    <scope>NUCLEOTIDE SEQUENCE [LARGE SCALE GENOMIC DNA]</scope>
    <source>
        <strain evidence="5 6">DSM 43067</strain>
    </source>
</reference>
<dbReference type="InterPro" id="IPR029045">
    <property type="entry name" value="ClpP/crotonase-like_dom_sf"/>
</dbReference>
<comment type="similarity">
    <text evidence="1">Belongs to the enoyl-CoA hydratase/isomerase family.</text>
</comment>
<dbReference type="PANTHER" id="PTHR11941">
    <property type="entry name" value="ENOYL-COA HYDRATASE-RELATED"/>
    <property type="match status" value="1"/>
</dbReference>
<comment type="catalytic activity">
    <reaction evidence="4">
        <text>a 4-saturated-(3S)-3-hydroxyacyl-CoA = a (3E)-enoyl-CoA + H2O</text>
        <dbReference type="Rhea" id="RHEA:20724"/>
        <dbReference type="ChEBI" id="CHEBI:15377"/>
        <dbReference type="ChEBI" id="CHEBI:58521"/>
        <dbReference type="ChEBI" id="CHEBI:137480"/>
        <dbReference type="EC" id="4.2.1.17"/>
    </reaction>
</comment>
<dbReference type="RefSeq" id="WP_021591973.1">
    <property type="nucleotide sequence ID" value="NZ_CP083237.1"/>
</dbReference>
<sequence length="265" mass="28455">MTDAVMPNGATHPGRVTARRALEHVQHIEMHGDGRNSLDLRLVCELAESLETAAEDTDCRAVVLSSADRHFCAGATSKFTPGGSAWTTSDLYREVPRLFAFPKPLVAALNGATVGGGVGLALVADWRQMATDARAQVNFSRLGYTPGFALTRTLPDVVGRHRAAELMMSGRAVPAQEALAIGLCDGVSAPQRLLDDALAQARTFAEAAPQPARLLKLATRRPLLADLERILAAELAQQTALKTTEDYAEGMAAVQERRTARFLDR</sequence>
<dbReference type="GeneID" id="99650929"/>
<dbReference type="InterPro" id="IPR014748">
    <property type="entry name" value="Enoyl-CoA_hydra_C"/>
</dbReference>
<evidence type="ECO:0000313" key="6">
    <source>
        <dbReference type="Proteomes" id="UP000183413"/>
    </source>
</evidence>
<dbReference type="SUPFAM" id="SSF52096">
    <property type="entry name" value="ClpP/crotonase"/>
    <property type="match status" value="1"/>
</dbReference>
<comment type="catalytic activity">
    <reaction evidence="3">
        <text>a (3S)-3-hydroxyacyl-CoA = a (2E)-enoyl-CoA + H2O</text>
        <dbReference type="Rhea" id="RHEA:16105"/>
        <dbReference type="ChEBI" id="CHEBI:15377"/>
        <dbReference type="ChEBI" id="CHEBI:57318"/>
        <dbReference type="ChEBI" id="CHEBI:58856"/>
        <dbReference type="EC" id="4.2.1.17"/>
    </reaction>
</comment>
<evidence type="ECO:0000256" key="2">
    <source>
        <dbReference type="ARBA" id="ARBA00023239"/>
    </source>
</evidence>
<dbReference type="AlphaFoldDB" id="A0A1I5NIZ6"/>
<dbReference type="Gene3D" id="1.10.12.10">
    <property type="entry name" value="Lyase 2-enoyl-coa Hydratase, Chain A, domain 2"/>
    <property type="match status" value="1"/>
</dbReference>
<keyword evidence="6" id="KW-1185">Reference proteome</keyword>
<dbReference type="CDD" id="cd06558">
    <property type="entry name" value="crotonase-like"/>
    <property type="match status" value="1"/>
</dbReference>
<name>A0A1I5NIZ6_9ACTN</name>
<evidence type="ECO:0000313" key="5">
    <source>
        <dbReference type="EMBL" id="SFP21773.1"/>
    </source>
</evidence>
<dbReference type="InterPro" id="IPR001753">
    <property type="entry name" value="Enoyl-CoA_hydra/iso"/>
</dbReference>
<gene>
    <name evidence="5" type="ORF">SAMN04489713_112180</name>
</gene>
<evidence type="ECO:0000256" key="4">
    <source>
        <dbReference type="ARBA" id="ARBA00023717"/>
    </source>
</evidence>
<protein>
    <submittedName>
        <fullName evidence="5">Enoyl-CoA hydratase/carnithine racemase</fullName>
    </submittedName>
</protein>